<evidence type="ECO:0000313" key="1">
    <source>
        <dbReference type="EMBL" id="SFI45432.1"/>
    </source>
</evidence>
<accession>A0A1I3IBV7</accession>
<dbReference type="Proteomes" id="UP000242763">
    <property type="component" value="Unassembled WGS sequence"/>
</dbReference>
<organism evidence="1 2">
    <name type="scientific">Aquamicrobium aerolatum DSM 21857</name>
    <dbReference type="NCBI Taxonomy" id="1121003"/>
    <lineage>
        <taxon>Bacteria</taxon>
        <taxon>Pseudomonadati</taxon>
        <taxon>Pseudomonadota</taxon>
        <taxon>Alphaproteobacteria</taxon>
        <taxon>Hyphomicrobiales</taxon>
        <taxon>Phyllobacteriaceae</taxon>
        <taxon>Aerobium</taxon>
    </lineage>
</organism>
<protein>
    <submittedName>
        <fullName evidence="1">Branched-chain amino acid transport system substrate-binding protein</fullName>
    </submittedName>
</protein>
<dbReference type="OrthoDB" id="9802022at2"/>
<name>A0A1I3IBV7_9HYPH</name>
<dbReference type="InterPro" id="IPR028082">
    <property type="entry name" value="Peripla_BP_I"/>
</dbReference>
<dbReference type="SUPFAM" id="SSF53822">
    <property type="entry name" value="Periplasmic binding protein-like I"/>
    <property type="match status" value="1"/>
</dbReference>
<dbReference type="Gene3D" id="3.40.50.2300">
    <property type="match status" value="2"/>
</dbReference>
<reference evidence="2" key="1">
    <citation type="submission" date="2016-10" db="EMBL/GenBank/DDBJ databases">
        <authorList>
            <person name="Varghese N."/>
            <person name="Submissions S."/>
        </authorList>
    </citation>
    <scope>NUCLEOTIDE SEQUENCE [LARGE SCALE GENOMIC DNA]</scope>
    <source>
        <strain evidence="2">DSM 21857</strain>
    </source>
</reference>
<dbReference type="Pfam" id="PF13433">
    <property type="entry name" value="Peripla_BP_5"/>
    <property type="match status" value="1"/>
</dbReference>
<dbReference type="AlphaFoldDB" id="A0A1I3IBV7"/>
<evidence type="ECO:0000313" key="2">
    <source>
        <dbReference type="Proteomes" id="UP000242763"/>
    </source>
</evidence>
<dbReference type="STRING" id="1121003.SAMN03080618_00504"/>
<proteinExistence type="predicted"/>
<dbReference type="EMBL" id="FORF01000002">
    <property type="protein sequence ID" value="SFI45432.1"/>
    <property type="molecule type" value="Genomic_DNA"/>
</dbReference>
<sequence>MKRVVEIGVLLSRSGMYAALSRASRDGVLRGVEEVNADDSLDITFRVHESDPEGRLDRYAALCREILRDTPARHIFGCTTSASRKEVIPELERFDGVLWYPVPYEGFEASERVAYTHSCPNQHLLPLLDWALPTLGTRAYFIGSNYIWGWELAQIARERVLGAGGSVLGDRYLPIGDTEIDHIIHDIRALKPDFILNSLVGESSYAFLRRLSALKQEPGFDKGFTVLSCNFTESEIEATGGAAEGLVAAGPWFEPNGGFGGSFHEVARQSVHELAQLLNGRPGAEKMPLSELLNTAIRAGQKPRLDATHLHARQPAIIARLENGRFNEIKCVAPVRADPYLTHRSRAPKGDVFLKVVP</sequence>
<keyword evidence="2" id="KW-1185">Reference proteome</keyword>
<dbReference type="RefSeq" id="WP_091518195.1">
    <property type="nucleotide sequence ID" value="NZ_FORF01000002.1"/>
</dbReference>
<dbReference type="PANTHER" id="PTHR47628">
    <property type="match status" value="1"/>
</dbReference>
<dbReference type="PANTHER" id="PTHR47628:SF1">
    <property type="entry name" value="ALIPHATIC AMIDASE EXPRESSION-REGULATING PROTEIN"/>
    <property type="match status" value="1"/>
</dbReference>
<gene>
    <name evidence="1" type="ORF">SAMN03080618_00504</name>
</gene>